<reference evidence="2" key="1">
    <citation type="submission" date="2012-06" db="EMBL/GenBank/DDBJ databases">
        <title>Genome analysis of multiple Granulibacter bethesdensis isolates demonstrates substantial genome diversity.</title>
        <authorList>
            <person name="Greenberg D.E."/>
            <person name="Porcella S.F."/>
            <person name="Zarember K."/>
            <person name="Zelazny A.M."/>
            <person name="Bruno D."/>
            <person name="Martens C."/>
            <person name="Barbian K.D."/>
            <person name="Jaske E."/>
            <person name="Holland S.M."/>
        </authorList>
    </citation>
    <scope>NUCLEOTIDE SEQUENCE [LARGE SCALE GENOMIC DNA]</scope>
    <source>
        <strain evidence="2">CGDNIH3</strain>
    </source>
</reference>
<gene>
    <name evidence="1" type="ORF">GbCGDNIH3_5047</name>
</gene>
<organism evidence="1 2">
    <name type="scientific">Granulibacter bethesdensis</name>
    <dbReference type="NCBI Taxonomy" id="364410"/>
    <lineage>
        <taxon>Bacteria</taxon>
        <taxon>Pseudomonadati</taxon>
        <taxon>Pseudomonadota</taxon>
        <taxon>Alphaproteobacteria</taxon>
        <taxon>Acetobacterales</taxon>
        <taxon>Acetobacteraceae</taxon>
        <taxon>Granulibacter</taxon>
    </lineage>
</organism>
<dbReference type="AlphaFoldDB" id="A0AAN0RFF0"/>
<dbReference type="EMBL" id="CP003181">
    <property type="protein sequence ID" value="AHJ63951.1"/>
    <property type="molecule type" value="Genomic_DNA"/>
</dbReference>
<evidence type="ECO:0000313" key="2">
    <source>
        <dbReference type="Proteomes" id="UP000019438"/>
    </source>
</evidence>
<protein>
    <submittedName>
        <fullName evidence="1">Uncharacterized protein</fullName>
    </submittedName>
</protein>
<name>A0AAN0RFF0_9PROT</name>
<accession>A0AAN0RFF0</accession>
<dbReference type="Proteomes" id="UP000019438">
    <property type="component" value="Chromosome"/>
</dbReference>
<evidence type="ECO:0000313" key="1">
    <source>
        <dbReference type="EMBL" id="AHJ63951.1"/>
    </source>
</evidence>
<dbReference type="KEGG" id="gbc:GbCGDNIH3_5047"/>
<proteinExistence type="predicted"/>
<dbReference type="KEGG" id="gbh:GbCGDNIH2_5047"/>
<sequence length="49" mass="5277">MLRFPLRGAGYGRAAFICAIRGHGLAFSLVFLWNRTQPPGSGGGRLACR</sequence>